<dbReference type="Ensembl" id="ENSUMAT00000040712.1">
    <property type="protein sequence ID" value="ENSUMAP00000034427.1"/>
    <property type="gene ID" value="ENSUMAG00000024770.1"/>
</dbReference>
<proteinExistence type="predicted"/>
<evidence type="ECO:0000256" key="2">
    <source>
        <dbReference type="SAM" id="SignalP"/>
    </source>
</evidence>
<name>A0A452VKS9_URSMA</name>
<feature type="signal peptide" evidence="2">
    <location>
        <begin position="1"/>
        <end position="23"/>
    </location>
</feature>
<feature type="region of interest" description="Disordered" evidence="1">
    <location>
        <begin position="145"/>
        <end position="166"/>
    </location>
</feature>
<feature type="chain" id="PRO_5019265681" evidence="2">
    <location>
        <begin position="24"/>
        <end position="214"/>
    </location>
</feature>
<accession>A0A452VKS9</accession>
<protein>
    <submittedName>
        <fullName evidence="3">Uncharacterized protein</fullName>
    </submittedName>
</protein>
<dbReference type="PROSITE" id="PS51257">
    <property type="entry name" value="PROKAR_LIPOPROTEIN"/>
    <property type="match status" value="1"/>
</dbReference>
<feature type="compositionally biased region" description="Basic and acidic residues" evidence="1">
    <location>
        <begin position="154"/>
        <end position="166"/>
    </location>
</feature>
<sequence>MRRGELFLRMPLLILIFLGLAAACIPREGDVCTLSPSALPFCLRWAGSRGCSRQPPEVQPDDRTEEESEYRVLEITFLAGQAFSVHHSHRALPEKLSLATTTPKKPPTKRTSWNMLKCAYMMVTFLFVSYNRGDWVRRSCYLRGQGGGRGAGRPRGEREWRERRDCQASGGVGEKIPLCKQNRPCLPHSLSLSTTPLHPLPPSWSLDRSHSLLH</sequence>
<dbReference type="GeneTree" id="ENSGT00950000185292"/>
<evidence type="ECO:0000313" key="3">
    <source>
        <dbReference type="Ensembl" id="ENSUMAP00000034427"/>
    </source>
</evidence>
<organism evidence="3">
    <name type="scientific">Ursus maritimus</name>
    <name type="common">Polar bear</name>
    <name type="synonym">Thalarctos maritimus</name>
    <dbReference type="NCBI Taxonomy" id="29073"/>
    <lineage>
        <taxon>Eukaryota</taxon>
        <taxon>Metazoa</taxon>
        <taxon>Chordata</taxon>
        <taxon>Craniata</taxon>
        <taxon>Vertebrata</taxon>
        <taxon>Euteleostomi</taxon>
        <taxon>Mammalia</taxon>
        <taxon>Eutheria</taxon>
        <taxon>Laurasiatheria</taxon>
        <taxon>Carnivora</taxon>
        <taxon>Caniformia</taxon>
        <taxon>Ursidae</taxon>
        <taxon>Ursus</taxon>
    </lineage>
</organism>
<keyword evidence="2" id="KW-0732">Signal</keyword>
<reference evidence="3" key="1">
    <citation type="submission" date="2019-03" db="UniProtKB">
        <authorList>
            <consortium name="Ensembl"/>
        </authorList>
    </citation>
    <scope>IDENTIFICATION</scope>
</reference>
<dbReference type="AlphaFoldDB" id="A0A452VKS9"/>
<evidence type="ECO:0000256" key="1">
    <source>
        <dbReference type="SAM" id="MobiDB-lite"/>
    </source>
</evidence>